<gene>
    <name evidence="2" type="ORF">BST83_05270</name>
</gene>
<feature type="chain" id="PRO_5015572541" description="Lipocalin-like domain-containing protein" evidence="1">
    <location>
        <begin position="23"/>
        <end position="690"/>
    </location>
</feature>
<reference evidence="2 3" key="1">
    <citation type="submission" date="2016-11" db="EMBL/GenBank/DDBJ databases">
        <title>Trade-off between light-utilization and light-protection in marine flavobacteria.</title>
        <authorList>
            <person name="Kumagai Y."/>
        </authorList>
    </citation>
    <scope>NUCLEOTIDE SEQUENCE [LARGE SCALE GENOMIC DNA]</scope>
    <source>
        <strain evidence="2 3">ATCC 700397</strain>
    </source>
</reference>
<organism evidence="2 3">
    <name type="scientific">Polaribacter filamentus</name>
    <dbReference type="NCBI Taxonomy" id="53483"/>
    <lineage>
        <taxon>Bacteria</taxon>
        <taxon>Pseudomonadati</taxon>
        <taxon>Bacteroidota</taxon>
        <taxon>Flavobacteriia</taxon>
        <taxon>Flavobacteriales</taxon>
        <taxon>Flavobacteriaceae</taxon>
    </lineage>
</organism>
<dbReference type="AlphaFoldDB" id="A0A2S7KVF4"/>
<keyword evidence="1" id="KW-0732">Signal</keyword>
<dbReference type="EMBL" id="MQUA01000013">
    <property type="protein sequence ID" value="PQB06632.1"/>
    <property type="molecule type" value="Genomic_DNA"/>
</dbReference>
<evidence type="ECO:0000256" key="1">
    <source>
        <dbReference type="SAM" id="SignalP"/>
    </source>
</evidence>
<evidence type="ECO:0000313" key="3">
    <source>
        <dbReference type="Proteomes" id="UP000239522"/>
    </source>
</evidence>
<protein>
    <recommendedName>
        <fullName evidence="4">Lipocalin-like domain-containing protein</fullName>
    </recommendedName>
</protein>
<dbReference type="SUPFAM" id="SSF50998">
    <property type="entry name" value="Quinoprotein alcohol dehydrogenase-like"/>
    <property type="match status" value="1"/>
</dbReference>
<dbReference type="Proteomes" id="UP000239522">
    <property type="component" value="Unassembled WGS sequence"/>
</dbReference>
<dbReference type="PROSITE" id="PS51257">
    <property type="entry name" value="PROKAR_LIPOPROTEIN"/>
    <property type="match status" value="1"/>
</dbReference>
<comment type="caution">
    <text evidence="2">The sequence shown here is derived from an EMBL/GenBank/DDBJ whole genome shotgun (WGS) entry which is preliminary data.</text>
</comment>
<dbReference type="InterPro" id="IPR011047">
    <property type="entry name" value="Quinoprotein_ADH-like_sf"/>
</dbReference>
<keyword evidence="3" id="KW-1185">Reference proteome</keyword>
<sequence>MKFKFYCLLLLICSLFTSCTNEDDSFDLNTRFYSDVNKSASESDLLGTWAIFNLEFNREIVSVPIIYEDCGRDYLMFLENGIYKEYVYQSSDCSYISNTYSWSLNDGIIILSNQFNETEELAVIKLTNNELIFKTRFDLDEDSNLDILTAFLNPYTPIELDLISDTFARNQYLEFRNIISYNWDTYNGSQEFIAYEIYRSSGTNCSKNNTILIETITNVNNTIFTDLLPPNEERLCYFLRIKIKDKILGESDLQTLDTYTLETTPVNLNKPQILNNTIHLNWDKSEMPYFSHYEISYSNYAPNITGYGEQNFPVIKITDKNVTSFIDENPPYFENPFYKINVYDIFSNKTYDSYDDITVAWKIEYKKDEIININSIYSYVIDPNKPIVYFFGYKTDESNSLKIYKFNYETNTVETISDILPNAYSSLPINIFNATYGEEIFLEFNGKLQVYNANTLKHKYNLTPTNSSTIHDFLYTSSGFWVFTDSNNIYVYQRTDDNLTLIDKKPHFSDFQSSYNYTIFEIKNNQLLVGHKNEENSIIYTINTNGILSEVKTVPVSISENGKSNSHYNGADNFIINLDEKQLFSIDNFSALPSFNQPNFASGVSIDGKNIYGSNNNLNWSLNDDGQQKKEAIIYNRSTQQIQTFTTKGYPHIIFENYKGEVVSISSGMKRESLKNNINNKADLFLEIIK</sequence>
<accession>A0A2S7KVF4</accession>
<proteinExistence type="predicted"/>
<dbReference type="OrthoDB" id="1403922at2"/>
<evidence type="ECO:0000313" key="2">
    <source>
        <dbReference type="EMBL" id="PQB06632.1"/>
    </source>
</evidence>
<evidence type="ECO:0008006" key="4">
    <source>
        <dbReference type="Google" id="ProtNLM"/>
    </source>
</evidence>
<feature type="signal peptide" evidence="1">
    <location>
        <begin position="1"/>
        <end position="22"/>
    </location>
</feature>
<dbReference type="RefSeq" id="WP_104808883.1">
    <property type="nucleotide sequence ID" value="NZ_MQUA01000013.1"/>
</dbReference>
<name>A0A2S7KVF4_9FLAO</name>